<organism evidence="2 3">
    <name type="scientific">Meristemomyces frigidus</name>
    <dbReference type="NCBI Taxonomy" id="1508187"/>
    <lineage>
        <taxon>Eukaryota</taxon>
        <taxon>Fungi</taxon>
        <taxon>Dikarya</taxon>
        <taxon>Ascomycota</taxon>
        <taxon>Pezizomycotina</taxon>
        <taxon>Dothideomycetes</taxon>
        <taxon>Dothideomycetidae</taxon>
        <taxon>Mycosphaerellales</taxon>
        <taxon>Teratosphaeriaceae</taxon>
        <taxon>Meristemomyces</taxon>
    </lineage>
</organism>
<dbReference type="AlphaFoldDB" id="A0AAN7YG27"/>
<dbReference type="EMBL" id="JAVRRL010000140">
    <property type="protein sequence ID" value="KAK5107108.1"/>
    <property type="molecule type" value="Genomic_DNA"/>
</dbReference>
<dbReference type="PANTHER" id="PTHR34117:SF1">
    <property type="entry name" value="STYLE CELL-CYCLE INHIBITOR 1"/>
    <property type="match status" value="1"/>
</dbReference>
<comment type="caution">
    <text evidence="2">The sequence shown here is derived from an EMBL/GenBank/DDBJ whole genome shotgun (WGS) entry which is preliminary data.</text>
</comment>
<dbReference type="PANTHER" id="PTHR34117">
    <property type="entry name" value="STYLE CELL-CYCLE INHIBITOR 1"/>
    <property type="match status" value="1"/>
</dbReference>
<evidence type="ECO:0000256" key="1">
    <source>
        <dbReference type="SAM" id="MobiDB-lite"/>
    </source>
</evidence>
<feature type="compositionally biased region" description="Basic and acidic residues" evidence="1">
    <location>
        <begin position="1"/>
        <end position="16"/>
    </location>
</feature>
<feature type="region of interest" description="Disordered" evidence="1">
    <location>
        <begin position="148"/>
        <end position="282"/>
    </location>
</feature>
<gene>
    <name evidence="2" type="ORF">LTR62_001856</name>
</gene>
<evidence type="ECO:0000313" key="2">
    <source>
        <dbReference type="EMBL" id="KAK5107108.1"/>
    </source>
</evidence>
<feature type="compositionally biased region" description="Basic and acidic residues" evidence="1">
    <location>
        <begin position="196"/>
        <end position="262"/>
    </location>
</feature>
<feature type="compositionally biased region" description="Basic and acidic residues" evidence="1">
    <location>
        <begin position="24"/>
        <end position="46"/>
    </location>
</feature>
<name>A0AAN7YG27_9PEZI</name>
<dbReference type="InterPro" id="IPR044688">
    <property type="entry name" value="SCI-1-like"/>
</dbReference>
<protein>
    <submittedName>
        <fullName evidence="2">Uncharacterized protein</fullName>
    </submittedName>
</protein>
<accession>A0AAN7YG27</accession>
<dbReference type="Proteomes" id="UP001310890">
    <property type="component" value="Unassembled WGS sequence"/>
</dbReference>
<evidence type="ECO:0000313" key="3">
    <source>
        <dbReference type="Proteomes" id="UP001310890"/>
    </source>
</evidence>
<sequence>MESHRHSYRNSHDLKRSCSLSNERGTDVKRVRSRSPNREGHHYRSSKRFENAAQLPFHAHHLQKRDLDANRALLGSYLDIQKDIDIAELREDEVKGRWKSFLGKWNRGELAEGWYDPSTKQKADERQNEQPARERCIVDTSIVVAARQEVEKSPESDEEDDGYGPALPEAARHRAGPAIPRAQDLQLRAEQDEEDREIRIADARYDRKQDRNLQKERIEELAPRADPGSRERLLERKRETTATNREFRDAKGGGEVEIKESDLMGDDGDDFKKKRKELSRKKNEREIRKEEILLARAAEREERLGKARRKEDKTMEMLKEMARQRFG</sequence>
<proteinExistence type="predicted"/>
<feature type="region of interest" description="Disordered" evidence="1">
    <location>
        <begin position="1"/>
        <end position="46"/>
    </location>
</feature>
<reference evidence="2" key="1">
    <citation type="submission" date="2023-08" db="EMBL/GenBank/DDBJ databases">
        <title>Black Yeasts Isolated from many extreme environments.</title>
        <authorList>
            <person name="Coleine C."/>
            <person name="Stajich J.E."/>
            <person name="Selbmann L."/>
        </authorList>
    </citation>
    <scope>NUCLEOTIDE SEQUENCE</scope>
    <source>
        <strain evidence="2">CCFEE 5401</strain>
    </source>
</reference>